<feature type="domain" description="CheW-like" evidence="1">
    <location>
        <begin position="8"/>
        <end position="151"/>
    </location>
</feature>
<evidence type="ECO:0000259" key="1">
    <source>
        <dbReference type="PROSITE" id="PS50851"/>
    </source>
</evidence>
<dbReference type="SMART" id="SM00260">
    <property type="entry name" value="CheW"/>
    <property type="match status" value="1"/>
</dbReference>
<evidence type="ECO:0000313" key="2">
    <source>
        <dbReference type="EMBL" id="NII07701.1"/>
    </source>
</evidence>
<dbReference type="Gene3D" id="2.40.50.180">
    <property type="entry name" value="CheA-289, Domain 4"/>
    <property type="match status" value="1"/>
</dbReference>
<dbReference type="AlphaFoldDB" id="A0A7X5ZJF8"/>
<dbReference type="RefSeq" id="WP_166949809.1">
    <property type="nucleotide sequence ID" value="NZ_JAARLZ010000008.1"/>
</dbReference>
<evidence type="ECO:0000313" key="3">
    <source>
        <dbReference type="Proteomes" id="UP000490980"/>
    </source>
</evidence>
<name>A0A7X5ZJF8_9GAMM</name>
<dbReference type="PROSITE" id="PS50851">
    <property type="entry name" value="CHEW"/>
    <property type="match status" value="1"/>
</dbReference>
<dbReference type="InterPro" id="IPR036061">
    <property type="entry name" value="CheW-like_dom_sf"/>
</dbReference>
<protein>
    <submittedName>
        <fullName evidence="2">Chemotaxis protein CheW</fullName>
    </submittedName>
</protein>
<dbReference type="SUPFAM" id="SSF50341">
    <property type="entry name" value="CheW-like"/>
    <property type="match status" value="1"/>
</dbReference>
<reference evidence="2 3" key="1">
    <citation type="submission" date="2020-03" db="EMBL/GenBank/DDBJ databases">
        <authorList>
            <person name="Lai Q."/>
        </authorList>
    </citation>
    <scope>NUCLEOTIDE SEQUENCE [LARGE SCALE GENOMIC DNA]</scope>
    <source>
        <strain evidence="2 3">CCUG 25036</strain>
    </source>
</reference>
<dbReference type="GO" id="GO:0006935">
    <property type="term" value="P:chemotaxis"/>
    <property type="evidence" value="ECO:0007669"/>
    <property type="project" value="InterPro"/>
</dbReference>
<dbReference type="EMBL" id="JAARLZ010000008">
    <property type="protein sequence ID" value="NII07701.1"/>
    <property type="molecule type" value="Genomic_DNA"/>
</dbReference>
<organism evidence="2 3">
    <name type="scientific">Luteibacter anthropi</name>
    <dbReference type="NCBI Taxonomy" id="564369"/>
    <lineage>
        <taxon>Bacteria</taxon>
        <taxon>Pseudomonadati</taxon>
        <taxon>Pseudomonadota</taxon>
        <taxon>Gammaproteobacteria</taxon>
        <taxon>Lysobacterales</taxon>
        <taxon>Rhodanobacteraceae</taxon>
        <taxon>Luteibacter</taxon>
    </lineage>
</organism>
<gene>
    <name evidence="2" type="ORF">HBF25_15050</name>
</gene>
<sequence>MSEPLPREIRCVLIPSGGIRLLLPNAAVAEVITLAGVEPAPGAPAWMHGVIEWRGWRIPLVSFDHVAALPEDSQAQATRVAVLKAIGQRPDMPYVAVLTHGFPRLTTLNAELLLPTHDGNDLPFGVRARVLVRDDMAVIPDLEAIEAALAGATEPA</sequence>
<dbReference type="InterPro" id="IPR002545">
    <property type="entry name" value="CheW-lke_dom"/>
</dbReference>
<dbReference type="GO" id="GO:0007165">
    <property type="term" value="P:signal transduction"/>
    <property type="evidence" value="ECO:0007669"/>
    <property type="project" value="InterPro"/>
</dbReference>
<keyword evidence="3" id="KW-1185">Reference proteome</keyword>
<comment type="caution">
    <text evidence="2">The sequence shown here is derived from an EMBL/GenBank/DDBJ whole genome shotgun (WGS) entry which is preliminary data.</text>
</comment>
<accession>A0A7X5ZJF8</accession>
<dbReference type="Pfam" id="PF01584">
    <property type="entry name" value="CheW"/>
    <property type="match status" value="1"/>
</dbReference>
<proteinExistence type="predicted"/>
<dbReference type="Proteomes" id="UP000490980">
    <property type="component" value="Unassembled WGS sequence"/>
</dbReference>